<comment type="caution">
    <text evidence="1">The sequence shown here is derived from an EMBL/GenBank/DDBJ whole genome shotgun (WGS) entry which is preliminary data.</text>
</comment>
<dbReference type="GeneID" id="70187700"/>
<organism evidence="1 2">
    <name type="scientific">Microdochium trichocladiopsis</name>
    <dbReference type="NCBI Taxonomy" id="1682393"/>
    <lineage>
        <taxon>Eukaryota</taxon>
        <taxon>Fungi</taxon>
        <taxon>Dikarya</taxon>
        <taxon>Ascomycota</taxon>
        <taxon>Pezizomycotina</taxon>
        <taxon>Sordariomycetes</taxon>
        <taxon>Xylariomycetidae</taxon>
        <taxon>Xylariales</taxon>
        <taxon>Microdochiaceae</taxon>
        <taxon>Microdochium</taxon>
    </lineage>
</organism>
<dbReference type="AlphaFoldDB" id="A0A9P8YEN6"/>
<protein>
    <submittedName>
        <fullName evidence="1">Uncharacterized protein</fullName>
    </submittedName>
</protein>
<gene>
    <name evidence="1" type="ORF">B0I36DRAFT_359564</name>
</gene>
<evidence type="ECO:0000313" key="2">
    <source>
        <dbReference type="Proteomes" id="UP000756346"/>
    </source>
</evidence>
<dbReference type="Proteomes" id="UP000756346">
    <property type="component" value="Unassembled WGS sequence"/>
</dbReference>
<name>A0A9P8YEN6_9PEZI</name>
<accession>A0A9P8YEN6</accession>
<reference evidence="1" key="1">
    <citation type="journal article" date="2021" name="Nat. Commun.">
        <title>Genetic determinants of endophytism in the Arabidopsis root mycobiome.</title>
        <authorList>
            <person name="Mesny F."/>
            <person name="Miyauchi S."/>
            <person name="Thiergart T."/>
            <person name="Pickel B."/>
            <person name="Atanasova L."/>
            <person name="Karlsson M."/>
            <person name="Huettel B."/>
            <person name="Barry K.W."/>
            <person name="Haridas S."/>
            <person name="Chen C."/>
            <person name="Bauer D."/>
            <person name="Andreopoulos W."/>
            <person name="Pangilinan J."/>
            <person name="LaButti K."/>
            <person name="Riley R."/>
            <person name="Lipzen A."/>
            <person name="Clum A."/>
            <person name="Drula E."/>
            <person name="Henrissat B."/>
            <person name="Kohler A."/>
            <person name="Grigoriev I.V."/>
            <person name="Martin F.M."/>
            <person name="Hacquard S."/>
        </authorList>
    </citation>
    <scope>NUCLEOTIDE SEQUENCE</scope>
    <source>
        <strain evidence="1">MPI-CAGE-CH-0230</strain>
    </source>
</reference>
<sequence length="375" mass="42356">MSRRTLSAAFTHNGALEGLTRRIAATTQQRTFATTSRRDVKHITKFTPTSSSELDQLLETMRQKIILPSFLPAEQRSKLYDPKWEQRLKSDPITIEIDGEILKFYHQNPLKGDIPETKRTFREIVYRLKTPEDFANLRPLLEGLHQAGRKLNHVTWAQLTRIVCERGQHLELLECARSVKRTGFRLGLLHEVVLRLLTAVQMDAVDAGWSTSATRAALRRAEMVLEMLETEEHQRAKDIPAGSIPLQSTPMVILAPMHLAAALGDVDKTTKFARDLVRVWPSADKPLAVAQQEVTVDANKTMESKSVRLMFLAPLAHGLQRAAGLVEDAALREQLQARADALTSEVEALSQQCEKEKVGHKFYQRVFEQKAEAEK</sequence>
<proteinExistence type="predicted"/>
<dbReference type="RefSeq" id="XP_046017059.1">
    <property type="nucleotide sequence ID" value="XM_046158154.1"/>
</dbReference>
<evidence type="ECO:0000313" key="1">
    <source>
        <dbReference type="EMBL" id="KAH7037938.1"/>
    </source>
</evidence>
<dbReference type="OrthoDB" id="5405126at2759"/>
<keyword evidence="2" id="KW-1185">Reference proteome</keyword>
<dbReference type="EMBL" id="JAGTJQ010000002">
    <property type="protein sequence ID" value="KAH7037938.1"/>
    <property type="molecule type" value="Genomic_DNA"/>
</dbReference>